<keyword evidence="2" id="KW-1185">Reference proteome</keyword>
<organism evidence="1 2">
    <name type="scientific">Naganishia friedmannii</name>
    <dbReference type="NCBI Taxonomy" id="89922"/>
    <lineage>
        <taxon>Eukaryota</taxon>
        <taxon>Fungi</taxon>
        <taxon>Dikarya</taxon>
        <taxon>Basidiomycota</taxon>
        <taxon>Agaricomycotina</taxon>
        <taxon>Tremellomycetes</taxon>
        <taxon>Filobasidiales</taxon>
        <taxon>Filobasidiaceae</taxon>
        <taxon>Naganishia</taxon>
    </lineage>
</organism>
<comment type="caution">
    <text evidence="1">The sequence shown here is derived from an EMBL/GenBank/DDBJ whole genome shotgun (WGS) entry which is preliminary data.</text>
</comment>
<proteinExistence type="predicted"/>
<accession>A0ACC2VDZ9</accession>
<dbReference type="EMBL" id="JASBWT010000018">
    <property type="protein sequence ID" value="KAJ9096797.1"/>
    <property type="molecule type" value="Genomic_DNA"/>
</dbReference>
<dbReference type="Proteomes" id="UP001227268">
    <property type="component" value="Unassembled WGS sequence"/>
</dbReference>
<evidence type="ECO:0000313" key="2">
    <source>
        <dbReference type="Proteomes" id="UP001227268"/>
    </source>
</evidence>
<name>A0ACC2VDZ9_9TREE</name>
<protein>
    <submittedName>
        <fullName evidence="1">Uncharacterized protein</fullName>
    </submittedName>
</protein>
<reference evidence="1" key="1">
    <citation type="submission" date="2023-04" db="EMBL/GenBank/DDBJ databases">
        <title>Draft Genome sequencing of Naganishia species isolated from polar environments using Oxford Nanopore Technology.</title>
        <authorList>
            <person name="Leo P."/>
            <person name="Venkateswaran K."/>
        </authorList>
    </citation>
    <scope>NUCLEOTIDE SEQUENCE</scope>
    <source>
        <strain evidence="1">MNA-CCFEE 5423</strain>
    </source>
</reference>
<gene>
    <name evidence="1" type="ORF">QFC21_005068</name>
</gene>
<evidence type="ECO:0000313" key="1">
    <source>
        <dbReference type="EMBL" id="KAJ9096797.1"/>
    </source>
</evidence>
<sequence>MSKNFNPFPSVRRDRQRQLEREKQEGGGLAESSAEATPLARSPVAVSKELPLPSSRPLLPGRTSTEQTIRSSTISSPLSPERQTFDRAIYSPPQPSPHEPTTVRSSGLGSTDDEAFELYLSKQKELKAMRAKLVQNNRGRLPSEMAGTVAAEETREVESAYAHTPGSDALGLECTEEEQEAAEGLDEEIELGHMQEIVEGLWIGDVVAARDERALKEAGITAVLTLLRQKLPPPPPGILSLPIPIDDTPDADILCHLDGCVSWIADVLESEQAGVEEAENDNDAQGVTNKAAVLVHCQAGMSRSATVVAAYLMKTLNISPDDAVEMIREKRPVVYPSETFRAQLELWYKAKFKATVKDRDIRQWYMERTAAQVRNGGELEEDATQRMAKYPATPTPSTPATPVGGYGKRKIRCKACRRNLATRDHMMDHILDQSPFPAPRSRAPSVSVSSLSVGDEDPEMATSRRASRPPSVSNSTRPALALSMSQIPILDINTEKAVPSPRRDESPSQDAQQPFVKKALTNSAIMKGDMGARTGSPQRRVLDPRALAASLPPQLAALRAGVPSSPGAGVPSPQNSTLAGVKNKNPSPFMPFPVENFSRRSSSPSSNTSTASSPLDPEDESALSTSPDKGNVATKPVDSRLAARRTSTLVMTPTDPGSRSRRESTSSLISASRRGSSSSLAGISAANWPILVNPKCSGYFVEPLTWMEPMLASGALVGKITCPNEKCGAKIGSFDWAGVQCGCKEWVTPGFCIHRSKVDEIW</sequence>